<evidence type="ECO:0000256" key="10">
    <source>
        <dbReference type="ARBA" id="ARBA00033171"/>
    </source>
</evidence>
<feature type="signal peptide" evidence="12">
    <location>
        <begin position="1"/>
        <end position="23"/>
    </location>
</feature>
<comment type="function">
    <text evidence="1">Responsible for the formation of the pyrimidine heterocycle in the thiamine biosynthesis pathway. Catalyzes the formation of hydroxymethylpyrimidine phosphate (HMP-P) from histidine and pyridoxal phosphate (PLP). The protein uses PLP and the active site histidine to form HMP-P, generating an inactive enzyme. The enzyme can only undergo a single turnover, which suggests it is a suicide enzyme.</text>
</comment>
<evidence type="ECO:0000256" key="9">
    <source>
        <dbReference type="ARBA" id="ARBA00023004"/>
    </source>
</evidence>
<dbReference type="PROSITE" id="PS51257">
    <property type="entry name" value="PROKAR_LIPOPROTEIN"/>
    <property type="match status" value="1"/>
</dbReference>
<dbReference type="eggNOG" id="COG0715">
    <property type="taxonomic scope" value="Bacteria"/>
</dbReference>
<keyword evidence="9" id="KW-0408">Iron</keyword>
<proteinExistence type="inferred from homology"/>
<comment type="similarity">
    <text evidence="3">Belongs to the NMT1/THI5 family.</text>
</comment>
<keyword evidence="12" id="KW-0732">Signal</keyword>
<protein>
    <recommendedName>
        <fullName evidence="10">Thiamine pyrimidine synthase</fullName>
    </recommendedName>
</protein>
<feature type="chain" id="PRO_5004270723" description="Thiamine pyrimidine synthase" evidence="12">
    <location>
        <begin position="24"/>
        <end position="323"/>
    </location>
</feature>
<dbReference type="InterPro" id="IPR027939">
    <property type="entry name" value="NMT1/THI5"/>
</dbReference>
<evidence type="ECO:0000256" key="4">
    <source>
        <dbReference type="ARBA" id="ARBA00011738"/>
    </source>
</evidence>
<dbReference type="KEGG" id="dps:DP0605"/>
<comment type="subunit">
    <text evidence="4">Homodimer.</text>
</comment>
<gene>
    <name evidence="14" type="ordered locus">DP0605</name>
</gene>
<evidence type="ECO:0000256" key="6">
    <source>
        <dbReference type="ARBA" id="ARBA00022723"/>
    </source>
</evidence>
<reference evidence="15" key="1">
    <citation type="journal article" date="2004" name="Environ. Microbiol.">
        <title>The genome of Desulfotalea psychrophila, a sulfate-reducing bacterium from permanently cold Arctic sediments.</title>
        <authorList>
            <person name="Rabus R."/>
            <person name="Ruepp A."/>
            <person name="Frickey T."/>
            <person name="Rattei T."/>
            <person name="Fartmann B."/>
            <person name="Stark M."/>
            <person name="Bauer M."/>
            <person name="Zibat A."/>
            <person name="Lombardot T."/>
            <person name="Becker I."/>
            <person name="Amann J."/>
            <person name="Gellner K."/>
            <person name="Teeling H."/>
            <person name="Leuschner W.D."/>
            <person name="Gloeckner F.-O."/>
            <person name="Lupas A.N."/>
            <person name="Amann R."/>
            <person name="Klenk H.-P."/>
        </authorList>
    </citation>
    <scope>NUCLEOTIDE SEQUENCE [LARGE SCALE GENOMIC DNA]</scope>
    <source>
        <strain evidence="15">DSM 12343 / LSv54</strain>
    </source>
</reference>
<dbReference type="STRING" id="177439.DP0605"/>
<evidence type="ECO:0000256" key="11">
    <source>
        <dbReference type="ARBA" id="ARBA00048179"/>
    </source>
</evidence>
<dbReference type="Proteomes" id="UP000000602">
    <property type="component" value="Chromosome"/>
</dbReference>
<dbReference type="HOGENOM" id="CLU_028871_1_1_7"/>
<evidence type="ECO:0000256" key="2">
    <source>
        <dbReference type="ARBA" id="ARBA00004948"/>
    </source>
</evidence>
<evidence type="ECO:0000256" key="7">
    <source>
        <dbReference type="ARBA" id="ARBA00022898"/>
    </source>
</evidence>
<keyword evidence="6" id="KW-0479">Metal-binding</keyword>
<accession>Q6AQN9</accession>
<evidence type="ECO:0000256" key="3">
    <source>
        <dbReference type="ARBA" id="ARBA00009406"/>
    </source>
</evidence>
<keyword evidence="15" id="KW-1185">Reference proteome</keyword>
<dbReference type="GO" id="GO:0046872">
    <property type="term" value="F:metal ion binding"/>
    <property type="evidence" value="ECO:0007669"/>
    <property type="project" value="UniProtKB-KW"/>
</dbReference>
<keyword evidence="5" id="KW-0808">Transferase</keyword>
<feature type="domain" description="SsuA/THI5-like" evidence="13">
    <location>
        <begin position="37"/>
        <end position="248"/>
    </location>
</feature>
<dbReference type="GO" id="GO:0009228">
    <property type="term" value="P:thiamine biosynthetic process"/>
    <property type="evidence" value="ECO:0007669"/>
    <property type="project" value="UniProtKB-KW"/>
</dbReference>
<evidence type="ECO:0000259" key="13">
    <source>
        <dbReference type="Pfam" id="PF09084"/>
    </source>
</evidence>
<organism evidence="14 15">
    <name type="scientific">Desulfotalea psychrophila (strain LSv54 / DSM 12343)</name>
    <dbReference type="NCBI Taxonomy" id="177439"/>
    <lineage>
        <taxon>Bacteria</taxon>
        <taxon>Pseudomonadati</taxon>
        <taxon>Thermodesulfobacteriota</taxon>
        <taxon>Desulfobulbia</taxon>
        <taxon>Desulfobulbales</taxon>
        <taxon>Desulfocapsaceae</taxon>
        <taxon>Desulfotalea</taxon>
    </lineage>
</organism>
<sequence length="323" mass="36581">MKTIFALILGCCLLTFSTSSACAQEETLHYRLKWLFNSSVAGDIYAESGGYFAKEGLKVKVKEGSPEKNAIKELELGQADFGVASADQVIRALEKGAKVVVLAQIFQINPMQWIYRVEQAPIEKATDLKGRSIGYTYGGNDETIMKTLLARAGISQVKITGARFDFTPFLTGKVDLWPVYRNSQGVILKEKLGKEGEKVLFFNPADFGVNFVANSVVTSEKMVKEHPETVRKFRRALLKGWKAAMNPENEVKVLEAIALRDRDNSREIRRRQLQATRLLVVPKNLEEMGQINRKAWQQTEEIMLEEKQIKRAVHVERVLWEEK</sequence>
<evidence type="ECO:0000313" key="14">
    <source>
        <dbReference type="EMBL" id="CAG35334.1"/>
    </source>
</evidence>
<dbReference type="GO" id="GO:0016740">
    <property type="term" value="F:transferase activity"/>
    <property type="evidence" value="ECO:0007669"/>
    <property type="project" value="UniProtKB-KW"/>
</dbReference>
<name>Q6AQN9_DESPS</name>
<dbReference type="AlphaFoldDB" id="Q6AQN9"/>
<dbReference type="RefSeq" id="WP_011187850.1">
    <property type="nucleotide sequence ID" value="NC_006138.1"/>
</dbReference>
<evidence type="ECO:0000256" key="1">
    <source>
        <dbReference type="ARBA" id="ARBA00003469"/>
    </source>
</evidence>
<dbReference type="Gene3D" id="3.40.190.10">
    <property type="entry name" value="Periplasmic binding protein-like II"/>
    <property type="match status" value="2"/>
</dbReference>
<evidence type="ECO:0000256" key="8">
    <source>
        <dbReference type="ARBA" id="ARBA00022977"/>
    </source>
</evidence>
<keyword evidence="7" id="KW-0663">Pyridoxal phosphate</keyword>
<dbReference type="PANTHER" id="PTHR31528">
    <property type="entry name" value="4-AMINO-5-HYDROXYMETHYL-2-METHYLPYRIMIDINE PHOSPHATE SYNTHASE THI11-RELATED"/>
    <property type="match status" value="1"/>
</dbReference>
<evidence type="ECO:0000256" key="12">
    <source>
        <dbReference type="SAM" id="SignalP"/>
    </source>
</evidence>
<dbReference type="PANTHER" id="PTHR31528:SF1">
    <property type="entry name" value="4-AMINO-5-HYDROXYMETHYL-2-METHYLPYRIMIDINE PHOSPHATE SYNTHASE THI11-RELATED"/>
    <property type="match status" value="1"/>
</dbReference>
<dbReference type="EMBL" id="CR522870">
    <property type="protein sequence ID" value="CAG35334.1"/>
    <property type="molecule type" value="Genomic_DNA"/>
</dbReference>
<dbReference type="InterPro" id="IPR015168">
    <property type="entry name" value="SsuA/THI5"/>
</dbReference>
<dbReference type="OrthoDB" id="174578at2"/>
<dbReference type="SUPFAM" id="SSF53850">
    <property type="entry name" value="Periplasmic binding protein-like II"/>
    <property type="match status" value="1"/>
</dbReference>
<evidence type="ECO:0000313" key="15">
    <source>
        <dbReference type="Proteomes" id="UP000000602"/>
    </source>
</evidence>
<comment type="pathway">
    <text evidence="2">Cofactor biosynthesis; thiamine diphosphate biosynthesis.</text>
</comment>
<dbReference type="Pfam" id="PF09084">
    <property type="entry name" value="NMT1"/>
    <property type="match status" value="1"/>
</dbReference>
<comment type="catalytic activity">
    <reaction evidence="11">
        <text>N(6)-(pyridoxal phosphate)-L-lysyl-[4-amino-5-hydroxymethyl-2-methylpyrimidine phosphate synthase] + L-histidyl-[4-amino-5-hydroxymethyl-2-methylpyrimidine phosphate synthase] + 2 Fe(3+) + 4 H2O = L-lysyl-[4-amino-5-hydroxymethyl-2-methylpyrimidine phosphate synthase] + (2S)-2-amino-5-hydroxy-4-oxopentanoyl-[4-amino-5-hydroxymethyl-2-methylpyrimidine phosphate synthase] + 4-amino-2-methyl-5-(phosphooxymethyl)pyrimidine + 3-oxopropanoate + 2 Fe(2+) + 2 H(+)</text>
        <dbReference type="Rhea" id="RHEA:65756"/>
        <dbReference type="Rhea" id="RHEA-COMP:16892"/>
        <dbReference type="Rhea" id="RHEA-COMP:16893"/>
        <dbReference type="Rhea" id="RHEA-COMP:16894"/>
        <dbReference type="Rhea" id="RHEA-COMP:16895"/>
        <dbReference type="ChEBI" id="CHEBI:15377"/>
        <dbReference type="ChEBI" id="CHEBI:15378"/>
        <dbReference type="ChEBI" id="CHEBI:29033"/>
        <dbReference type="ChEBI" id="CHEBI:29034"/>
        <dbReference type="ChEBI" id="CHEBI:29969"/>
        <dbReference type="ChEBI" id="CHEBI:29979"/>
        <dbReference type="ChEBI" id="CHEBI:33190"/>
        <dbReference type="ChEBI" id="CHEBI:58354"/>
        <dbReference type="ChEBI" id="CHEBI:143915"/>
        <dbReference type="ChEBI" id="CHEBI:157692"/>
    </reaction>
    <physiologicalReaction direction="left-to-right" evidence="11">
        <dbReference type="Rhea" id="RHEA:65757"/>
    </physiologicalReaction>
</comment>
<evidence type="ECO:0000256" key="5">
    <source>
        <dbReference type="ARBA" id="ARBA00022679"/>
    </source>
</evidence>
<keyword evidence="8" id="KW-0784">Thiamine biosynthesis</keyword>